<name>A0A7G9LLA8_9BACT</name>
<dbReference type="AlphaFoldDB" id="A0A7G9LLA8"/>
<dbReference type="Proteomes" id="UP000515842">
    <property type="component" value="Chromosome"/>
</dbReference>
<accession>A0A7G9LLA8</accession>
<evidence type="ECO:0000313" key="2">
    <source>
        <dbReference type="Proteomes" id="UP000515842"/>
    </source>
</evidence>
<organism evidence="1 2">
    <name type="scientific">Aliarcobacter cryaerophilus</name>
    <dbReference type="NCBI Taxonomy" id="28198"/>
    <lineage>
        <taxon>Bacteria</taxon>
        <taxon>Pseudomonadati</taxon>
        <taxon>Campylobacterota</taxon>
        <taxon>Epsilonproteobacteria</taxon>
        <taxon>Campylobacterales</taxon>
        <taxon>Arcobacteraceae</taxon>
        <taxon>Aliarcobacter</taxon>
    </lineage>
</organism>
<dbReference type="EMBL" id="CP060693">
    <property type="protein sequence ID" value="QNM89407.1"/>
    <property type="molecule type" value="Genomic_DNA"/>
</dbReference>
<sequence>MLKIIKKNITFKDKNFSNIENEIKNDLTKFETIKFIDCTFSNCFSDDLIINKNCELIFEKCTIQGEFRHIFCESIIFKDSEIEKYYFNNPSEDKIKIKDLLFFNSKIDNLELEGVVL</sequence>
<dbReference type="RefSeq" id="WP_187473962.1">
    <property type="nucleotide sequence ID" value="NZ_CP060693.1"/>
</dbReference>
<proteinExistence type="predicted"/>
<protein>
    <recommendedName>
        <fullName evidence="3">Pentapeptide repeat-containing protein</fullName>
    </recommendedName>
</protein>
<evidence type="ECO:0000313" key="1">
    <source>
        <dbReference type="EMBL" id="QNM89407.1"/>
    </source>
</evidence>
<evidence type="ECO:0008006" key="3">
    <source>
        <dbReference type="Google" id="ProtNLM"/>
    </source>
</evidence>
<gene>
    <name evidence="1" type="ORF">HOO34_06935</name>
</gene>
<reference evidence="1 2" key="1">
    <citation type="journal article" date="2020" name="Front. Microbiol.">
        <title>Genomic Analysis and Antimicrobial Resistance of Aliarcobacter cryaerophilus Strains From German Water Poultry.</title>
        <authorList>
            <person name="Muller E."/>
            <person name="Hotzel H."/>
            <person name="Ahlers C."/>
            <person name="Hanel I."/>
            <person name="Tomaso H."/>
            <person name="Abdel-Glil M.Y."/>
        </authorList>
    </citation>
    <scope>NUCLEOTIDE SEQUENCE [LARGE SCALE GENOMIC DNA]</scope>
    <source>
        <strain evidence="1 2">16CS1285-4</strain>
    </source>
</reference>